<evidence type="ECO:0000256" key="5">
    <source>
        <dbReference type="ARBA" id="ARBA00049708"/>
    </source>
</evidence>
<dbReference type="GO" id="GO:0042254">
    <property type="term" value="P:ribosome biogenesis"/>
    <property type="evidence" value="ECO:0007669"/>
    <property type="project" value="UniProtKB-KW"/>
</dbReference>
<reference evidence="9" key="1">
    <citation type="submission" date="2022-11" db="UniProtKB">
        <authorList>
            <consortium name="WormBaseParasite"/>
        </authorList>
    </citation>
    <scope>IDENTIFICATION</scope>
</reference>
<comment type="subunit">
    <text evidence="5">Associates with the 60S ribosomal subunit.</text>
</comment>
<keyword evidence="3" id="KW-0963">Cytoplasm</keyword>
<dbReference type="PANTHER" id="PTHR10927">
    <property type="entry name" value="RIBOSOME MATURATION PROTEIN SBDS"/>
    <property type="match status" value="1"/>
</dbReference>
<evidence type="ECO:0000256" key="3">
    <source>
        <dbReference type="ARBA" id="ARBA00022490"/>
    </source>
</evidence>
<organism evidence="8 9">
    <name type="scientific">Meloidogyne floridensis</name>
    <dbReference type="NCBI Taxonomy" id="298350"/>
    <lineage>
        <taxon>Eukaryota</taxon>
        <taxon>Metazoa</taxon>
        <taxon>Ecdysozoa</taxon>
        <taxon>Nematoda</taxon>
        <taxon>Chromadorea</taxon>
        <taxon>Rhabditida</taxon>
        <taxon>Tylenchina</taxon>
        <taxon>Tylenchomorpha</taxon>
        <taxon>Tylenchoidea</taxon>
        <taxon>Meloidogynidae</taxon>
        <taxon>Meloidogyninae</taxon>
        <taxon>Meloidogyne</taxon>
    </lineage>
</organism>
<dbReference type="SUPFAM" id="SSF89895">
    <property type="entry name" value="FYSH domain"/>
    <property type="match status" value="2"/>
</dbReference>
<dbReference type="InterPro" id="IPR036786">
    <property type="entry name" value="Ribosome_mat_SBDS_N_sf"/>
</dbReference>
<accession>A0A915PA98</accession>
<evidence type="ECO:0000259" key="7">
    <source>
        <dbReference type="Pfam" id="PF20268"/>
    </source>
</evidence>
<keyword evidence="4" id="KW-0690">Ribosome biogenesis</keyword>
<dbReference type="Gene3D" id="1.10.10.900">
    <property type="entry name" value="SBDS protein C-terminal domain, subdomain 1"/>
    <property type="match status" value="1"/>
</dbReference>
<evidence type="ECO:0000313" key="8">
    <source>
        <dbReference type="Proteomes" id="UP000887560"/>
    </source>
</evidence>
<dbReference type="InterPro" id="IPR046928">
    <property type="entry name" value="SDO1/SBDS_C"/>
</dbReference>
<sequence>LDDYHIKLENNKPFVLEKDKEISRLFLEKDKEKFILYKFDKDVIKEIEKYEGENEQINLNKKILSKYFYIDDKKMKIILFTKGTKKWELIDNGGKELEKAKFSKTGYVITHDRNNNEITEEESSDGNNLSITRSQTDVQNLTKNNLKLKRWLIFPGFGLRISLPYAHLLKFKLYYKLDPPVMGDFLTKKEEITDTPPSLYNWRKSLKIERDSMLASENLWLSGSRQLNVFLDIYGLHCPDEELMTDIVLYLADNCVDENAQRTLKFSWTSLLLAQDNARDGDFNLRYVKNFLIRPNEYFCDSLIKIYESNRFDRQTMFNKLPRDIKDKLEIKYEGKWIKYDVFEYINGLSEDERNGANFKLKKMPGQIKTPTNQKLLTNVAIVRLKKCGKRFEIACYKNKKNIDEVLQTQNVFVNVARGQLAKRDDLVECFETDNQLEICKTFSYFFIRRNGEMNSEKNIDEVLQTQNVFVNVARGQLAKRDDLVECFETDNQLEICKTILEKGDLQVSDKERQLTSESSFKEVANLIANMCVNPETQRPYSLAALEMIPKIRENLKIDRAKMRVRVSVPAKHAKSIHGKLKGFFETVEVEDWEKGNLEMVGLIEPGNYKTIAELLKGDKKEKIEQIGLELLSLKVISEGEIRQITSP</sequence>
<dbReference type="Gene3D" id="3.30.70.240">
    <property type="match status" value="1"/>
</dbReference>
<dbReference type="InterPro" id="IPR039100">
    <property type="entry name" value="Sdo1/SBDS-like"/>
</dbReference>
<dbReference type="Pfam" id="PF20268">
    <property type="entry name" value="SBDS_C"/>
    <property type="match status" value="1"/>
</dbReference>
<dbReference type="Proteomes" id="UP000887560">
    <property type="component" value="Unplaced"/>
</dbReference>
<dbReference type="GO" id="GO:0005737">
    <property type="term" value="C:cytoplasm"/>
    <property type="evidence" value="ECO:0007669"/>
    <property type="project" value="UniProtKB-SubCell"/>
</dbReference>
<dbReference type="AlphaFoldDB" id="A0A915PA98"/>
<name>A0A915PA98_9BILA</name>
<evidence type="ECO:0000313" key="9">
    <source>
        <dbReference type="WBParaSite" id="scf7180000424860.g14189"/>
    </source>
</evidence>
<dbReference type="WBParaSite" id="scf7180000424860.g14189">
    <property type="protein sequence ID" value="scf7180000424860.g14189"/>
    <property type="gene ID" value="scf7180000424860.g14189"/>
</dbReference>
<feature type="domain" description="Ribosome maturation protein SDO1/SBDS C-terminal" evidence="7">
    <location>
        <begin position="563"/>
        <end position="631"/>
    </location>
</feature>
<dbReference type="Pfam" id="PF01172">
    <property type="entry name" value="SBDS_N"/>
    <property type="match status" value="2"/>
</dbReference>
<dbReference type="PANTHER" id="PTHR10927:SF1">
    <property type="entry name" value="RIBOSOME MATURATION PROTEIN SBDS"/>
    <property type="match status" value="1"/>
</dbReference>
<feature type="domain" description="Ribosome maturation protein SDO1/SBDS N-terminal" evidence="6">
    <location>
        <begin position="455"/>
        <end position="514"/>
    </location>
</feature>
<evidence type="ECO:0000256" key="4">
    <source>
        <dbReference type="ARBA" id="ARBA00022517"/>
    </source>
</evidence>
<evidence type="ECO:0000256" key="2">
    <source>
        <dbReference type="ARBA" id="ARBA00007433"/>
    </source>
</evidence>
<keyword evidence="8" id="KW-1185">Reference proteome</keyword>
<evidence type="ECO:0000259" key="6">
    <source>
        <dbReference type="Pfam" id="PF01172"/>
    </source>
</evidence>
<protein>
    <submittedName>
        <fullName evidence="9">Ribosome maturation protein SBDS</fullName>
    </submittedName>
</protein>
<feature type="domain" description="Ribosome maturation protein SDO1/SBDS N-terminal" evidence="6">
    <location>
        <begin position="379"/>
        <end position="441"/>
    </location>
</feature>
<dbReference type="InterPro" id="IPR019783">
    <property type="entry name" value="SDO1/SBDS_N"/>
</dbReference>
<comment type="subcellular location">
    <subcellularLocation>
        <location evidence="1">Cytoplasm</location>
    </subcellularLocation>
</comment>
<dbReference type="InterPro" id="IPR037188">
    <property type="entry name" value="Sdo1/SBDS_central_sf"/>
</dbReference>
<proteinExistence type="inferred from homology"/>
<evidence type="ECO:0000256" key="1">
    <source>
        <dbReference type="ARBA" id="ARBA00004496"/>
    </source>
</evidence>
<dbReference type="Gene3D" id="3.30.1250.10">
    <property type="entry name" value="Ribosome maturation protein SBDS, N-terminal domain"/>
    <property type="match status" value="2"/>
</dbReference>
<dbReference type="SUPFAM" id="SSF109728">
    <property type="entry name" value="Hypothetical protein AF0491, middle domain"/>
    <property type="match status" value="1"/>
</dbReference>
<comment type="similarity">
    <text evidence="2">Belongs to the SDO1/SBDS family.</text>
</comment>